<protein>
    <submittedName>
        <fullName evidence="3">Pecanex-like protein</fullName>
    </submittedName>
</protein>
<sequence length="141" mass="15023">RQCKLQAKVKAIQSSALKRLGQQLRFRSFTPRNSTSSTCSSNDEAAALSTVGNSPASSTNSRVRQVGRRGSKPVHRRLSERFQSQRQVSPQLSGKLPQHPHLINSECGGGGGGGGERSGKSDTDAEAVAKLQLQTLSHGTN</sequence>
<proteinExistence type="predicted"/>
<feature type="region of interest" description="Disordered" evidence="1">
    <location>
        <begin position="28"/>
        <end position="125"/>
    </location>
</feature>
<accession>A0A1I8FC98</accession>
<organism evidence="2 3">
    <name type="scientific">Macrostomum lignano</name>
    <dbReference type="NCBI Taxonomy" id="282301"/>
    <lineage>
        <taxon>Eukaryota</taxon>
        <taxon>Metazoa</taxon>
        <taxon>Spiralia</taxon>
        <taxon>Lophotrochozoa</taxon>
        <taxon>Platyhelminthes</taxon>
        <taxon>Rhabditophora</taxon>
        <taxon>Macrostomorpha</taxon>
        <taxon>Macrostomida</taxon>
        <taxon>Macrostomidae</taxon>
        <taxon>Macrostomum</taxon>
    </lineage>
</organism>
<dbReference type="AlphaFoldDB" id="A0A1I8FC98"/>
<evidence type="ECO:0000256" key="1">
    <source>
        <dbReference type="SAM" id="MobiDB-lite"/>
    </source>
</evidence>
<dbReference type="WBParaSite" id="maker-unitig_29068-snap-gene-0.2-mRNA-1">
    <property type="protein sequence ID" value="maker-unitig_29068-snap-gene-0.2-mRNA-1"/>
    <property type="gene ID" value="maker-unitig_29068-snap-gene-0.2"/>
</dbReference>
<feature type="compositionally biased region" description="Basic residues" evidence="1">
    <location>
        <begin position="65"/>
        <end position="78"/>
    </location>
</feature>
<feature type="compositionally biased region" description="Polar residues" evidence="1">
    <location>
        <begin position="50"/>
        <end position="63"/>
    </location>
</feature>
<evidence type="ECO:0000313" key="3">
    <source>
        <dbReference type="WBParaSite" id="maker-unitig_29068-snap-gene-0.2-mRNA-1"/>
    </source>
</evidence>
<feature type="compositionally biased region" description="Gly residues" evidence="1">
    <location>
        <begin position="107"/>
        <end position="116"/>
    </location>
</feature>
<evidence type="ECO:0000313" key="2">
    <source>
        <dbReference type="Proteomes" id="UP000095280"/>
    </source>
</evidence>
<reference evidence="3" key="1">
    <citation type="submission" date="2016-11" db="UniProtKB">
        <authorList>
            <consortium name="WormBaseParasite"/>
        </authorList>
    </citation>
    <scope>IDENTIFICATION</scope>
</reference>
<keyword evidence="2" id="KW-1185">Reference proteome</keyword>
<dbReference type="Proteomes" id="UP000095280">
    <property type="component" value="Unplaced"/>
</dbReference>
<name>A0A1I8FC98_9PLAT</name>
<feature type="compositionally biased region" description="Polar residues" evidence="1">
    <location>
        <begin position="30"/>
        <end position="43"/>
    </location>
</feature>
<feature type="compositionally biased region" description="Polar residues" evidence="1">
    <location>
        <begin position="81"/>
        <end position="92"/>
    </location>
</feature>